<name>A0ABR7WJS5_9SPHI</name>
<feature type="chain" id="PRO_5046742663" evidence="3">
    <location>
        <begin position="20"/>
        <end position="400"/>
    </location>
</feature>
<organism evidence="8 9">
    <name type="scientific">Mucilaginibacter pankratovii</name>
    <dbReference type="NCBI Taxonomy" id="2772110"/>
    <lineage>
        <taxon>Bacteria</taxon>
        <taxon>Pseudomonadati</taxon>
        <taxon>Bacteroidota</taxon>
        <taxon>Sphingobacteriia</taxon>
        <taxon>Sphingobacteriales</taxon>
        <taxon>Sphingobacteriaceae</taxon>
        <taxon>Mucilaginibacter</taxon>
    </lineage>
</organism>
<dbReference type="InterPro" id="IPR006143">
    <property type="entry name" value="RND_pump_MFP"/>
</dbReference>
<feature type="signal peptide" evidence="3">
    <location>
        <begin position="1"/>
        <end position="19"/>
    </location>
</feature>
<dbReference type="InterPro" id="IPR045800">
    <property type="entry name" value="HMBD"/>
</dbReference>
<dbReference type="InterPro" id="IPR051909">
    <property type="entry name" value="MFP_Cation_Efflux"/>
</dbReference>
<evidence type="ECO:0000259" key="6">
    <source>
        <dbReference type="Pfam" id="PF25954"/>
    </source>
</evidence>
<evidence type="ECO:0000256" key="2">
    <source>
        <dbReference type="ARBA" id="ARBA00022448"/>
    </source>
</evidence>
<dbReference type="InterPro" id="IPR058790">
    <property type="entry name" value="BSH_CusB"/>
</dbReference>
<reference evidence="8 9" key="1">
    <citation type="submission" date="2020-09" db="EMBL/GenBank/DDBJ databases">
        <title>Novel species of Mucilaginibacter isolated from a glacier on the Tibetan Plateau.</title>
        <authorList>
            <person name="Liu Q."/>
            <person name="Xin Y.-H."/>
        </authorList>
    </citation>
    <scope>NUCLEOTIDE SEQUENCE [LARGE SCALE GENOMIC DNA]</scope>
    <source>
        <strain evidence="8 9">ZT4R22</strain>
    </source>
</reference>
<sequence>MNKIILLALLFALFFAACKQKPQQSVKQETKVYYTCSMHPQVHEDHDGNCPICGMKLIKVEVTDAASSNTITLNGTQLQLAGIQTETVREENTGNEKMLTGTVTTNENTAAELSARLAGRVQQLFIRAVGDKITIGQPVYALYSEDLQEAEKEYLLAKQQQKVLHNPDVDYLQLIAAAESKLKLWGLSSSQIKNLAASQKVSSLTTILSSVNGTVSDIAVHEGDYVTEGMTILKTQGLSSLWVEAQLYANEAGLYKENDFVNVSFPDLGGTLIKGKVEFMNPELSGPSKVDLIRISIPNPQGLIRPGMLAYIAISGGGHHALAVPASSILTDGKGSKVWVKNSNGSFSPRMIKAGVGNQNYVPVLSGLNAGEIVVTVGAYLLNSEAVFKNGSDNMAGMKM</sequence>
<dbReference type="PROSITE" id="PS51257">
    <property type="entry name" value="PROKAR_LIPOPROTEIN"/>
    <property type="match status" value="1"/>
</dbReference>
<dbReference type="Gene3D" id="2.40.420.20">
    <property type="match status" value="1"/>
</dbReference>
<keyword evidence="3" id="KW-0732">Signal</keyword>
<dbReference type="PANTHER" id="PTHR30097">
    <property type="entry name" value="CATION EFFLUX SYSTEM PROTEIN CUSB"/>
    <property type="match status" value="1"/>
</dbReference>
<accession>A0ABR7WJS5</accession>
<proteinExistence type="inferred from homology"/>
<comment type="caution">
    <text evidence="8">The sequence shown here is derived from an EMBL/GenBank/DDBJ whole genome shotgun (WGS) entry which is preliminary data.</text>
</comment>
<dbReference type="PANTHER" id="PTHR30097:SF15">
    <property type="entry name" value="CATION EFFLUX SYSTEM PROTEIN CUSB"/>
    <property type="match status" value="1"/>
</dbReference>
<evidence type="ECO:0000256" key="3">
    <source>
        <dbReference type="SAM" id="SignalP"/>
    </source>
</evidence>
<evidence type="ECO:0000259" key="4">
    <source>
        <dbReference type="Pfam" id="PF19335"/>
    </source>
</evidence>
<dbReference type="Pfam" id="PF25919">
    <property type="entry name" value="BSH_CusB"/>
    <property type="match status" value="1"/>
</dbReference>
<dbReference type="Pfam" id="PF25954">
    <property type="entry name" value="Beta-barrel_RND_2"/>
    <property type="match status" value="1"/>
</dbReference>
<protein>
    <submittedName>
        <fullName evidence="8">Efflux RND transporter periplasmic adaptor subunit</fullName>
    </submittedName>
</protein>
<evidence type="ECO:0000259" key="5">
    <source>
        <dbReference type="Pfam" id="PF25919"/>
    </source>
</evidence>
<evidence type="ECO:0000313" key="9">
    <source>
        <dbReference type="Proteomes" id="UP000606600"/>
    </source>
</evidence>
<feature type="domain" description="CusB-like beta-barrel" evidence="6">
    <location>
        <begin position="241"/>
        <end position="316"/>
    </location>
</feature>
<evidence type="ECO:0000256" key="1">
    <source>
        <dbReference type="ARBA" id="ARBA00009477"/>
    </source>
</evidence>
<dbReference type="Pfam" id="PF25975">
    <property type="entry name" value="CzcB_C"/>
    <property type="match status" value="1"/>
</dbReference>
<gene>
    <name evidence="8" type="ORF">IDJ77_01920</name>
</gene>
<dbReference type="InterPro" id="IPR058792">
    <property type="entry name" value="Beta-barrel_RND_2"/>
</dbReference>
<dbReference type="Gene3D" id="2.40.30.170">
    <property type="match status" value="1"/>
</dbReference>
<dbReference type="EMBL" id="JACWMY010000001">
    <property type="protein sequence ID" value="MBD1362555.1"/>
    <property type="molecule type" value="Genomic_DNA"/>
</dbReference>
<dbReference type="Pfam" id="PF19335">
    <property type="entry name" value="HMBD"/>
    <property type="match status" value="1"/>
</dbReference>
<evidence type="ECO:0000259" key="7">
    <source>
        <dbReference type="Pfam" id="PF25975"/>
    </source>
</evidence>
<evidence type="ECO:0000313" key="8">
    <source>
        <dbReference type="EMBL" id="MBD1362555.1"/>
    </source>
</evidence>
<feature type="domain" description="CzcB-like C-terminal circularly permuted SH3-like" evidence="7">
    <location>
        <begin position="322"/>
        <end position="382"/>
    </location>
</feature>
<dbReference type="Proteomes" id="UP000606600">
    <property type="component" value="Unassembled WGS sequence"/>
</dbReference>
<dbReference type="Gene3D" id="2.40.50.100">
    <property type="match status" value="1"/>
</dbReference>
<dbReference type="SUPFAM" id="SSF111369">
    <property type="entry name" value="HlyD-like secretion proteins"/>
    <property type="match status" value="1"/>
</dbReference>
<comment type="similarity">
    <text evidence="1">Belongs to the membrane fusion protein (MFP) (TC 8.A.1) family.</text>
</comment>
<dbReference type="NCBIfam" id="TIGR01730">
    <property type="entry name" value="RND_mfp"/>
    <property type="match status" value="1"/>
</dbReference>
<feature type="domain" description="CusB-like barrel-sandwich hybrid" evidence="5">
    <location>
        <begin position="113"/>
        <end position="234"/>
    </location>
</feature>
<keyword evidence="2" id="KW-0813">Transport</keyword>
<feature type="domain" description="Heavy metal binding" evidence="4">
    <location>
        <begin position="33"/>
        <end position="60"/>
    </location>
</feature>
<dbReference type="InterPro" id="IPR058649">
    <property type="entry name" value="CzcB_C"/>
</dbReference>
<dbReference type="RefSeq" id="WP_191187229.1">
    <property type="nucleotide sequence ID" value="NZ_JACWMY010000001.1"/>
</dbReference>
<keyword evidence="9" id="KW-1185">Reference proteome</keyword>